<dbReference type="CDD" id="cd06133">
    <property type="entry name" value="ERI-1_3'hExo_like"/>
    <property type="match status" value="1"/>
</dbReference>
<dbReference type="Gene3D" id="3.30.420.10">
    <property type="entry name" value="Ribonuclease H-like superfamily/Ribonuclease H"/>
    <property type="match status" value="1"/>
</dbReference>
<organism evidence="6">
    <name type="scientific">Tetraodon nigroviridis</name>
    <name type="common">Spotted green pufferfish</name>
    <name type="synonym">Chelonodon nigroviridis</name>
    <dbReference type="NCBI Taxonomy" id="99883"/>
    <lineage>
        <taxon>Eukaryota</taxon>
        <taxon>Metazoa</taxon>
        <taxon>Chordata</taxon>
        <taxon>Craniata</taxon>
        <taxon>Vertebrata</taxon>
        <taxon>Euteleostomi</taxon>
        <taxon>Actinopterygii</taxon>
        <taxon>Neopterygii</taxon>
        <taxon>Teleostei</taxon>
        <taxon>Neoteleostei</taxon>
        <taxon>Acanthomorphata</taxon>
        <taxon>Eupercaria</taxon>
        <taxon>Tetraodontiformes</taxon>
        <taxon>Tetradontoidea</taxon>
        <taxon>Tetraodontidae</taxon>
        <taxon>Tetraodon</taxon>
    </lineage>
</organism>
<evidence type="ECO:0000259" key="5">
    <source>
        <dbReference type="Pfam" id="PF00929"/>
    </source>
</evidence>
<accession>Q4SMK6</accession>
<dbReference type="GO" id="GO:0000175">
    <property type="term" value="F:3'-5'-RNA exonuclease activity"/>
    <property type="evidence" value="ECO:0007669"/>
    <property type="project" value="InterPro"/>
</dbReference>
<dbReference type="InterPro" id="IPR047201">
    <property type="entry name" value="ERI-1_3'hExo-like"/>
</dbReference>
<keyword evidence="2" id="KW-0378">Hydrolase</keyword>
<feature type="non-terminal residue" evidence="6">
    <location>
        <position position="1"/>
    </location>
</feature>
<feature type="domain" description="Exonuclease" evidence="5">
    <location>
        <begin position="7"/>
        <end position="75"/>
    </location>
</feature>
<name>Q4SMK6_TETNG</name>
<keyword evidence="4" id="KW-1133">Transmembrane helix</keyword>
<keyword evidence="4" id="KW-0472">Membrane</keyword>
<dbReference type="AlphaFoldDB" id="Q4SMK6"/>
<keyword evidence="4" id="KW-0812">Transmembrane</keyword>
<comment type="caution">
    <text evidence="6">The sequence shown here is derived from an EMBL/GenBank/DDBJ whole genome shotgun (WGS) entry which is preliminary data.</text>
</comment>
<dbReference type="OrthoDB" id="448399at2759"/>
<evidence type="ECO:0000256" key="3">
    <source>
        <dbReference type="ARBA" id="ARBA00022839"/>
    </source>
</evidence>
<keyword evidence="3" id="KW-0269">Exonuclease</keyword>
<dbReference type="PANTHER" id="PTHR23044:SF61">
    <property type="entry name" value="3'-5' EXORIBONUCLEASE 1-RELATED"/>
    <property type="match status" value="1"/>
</dbReference>
<dbReference type="KEGG" id="tng:GSTEN00015714G001"/>
<feature type="transmembrane region" description="Helical" evidence="4">
    <location>
        <begin position="162"/>
        <end position="182"/>
    </location>
</feature>
<protein>
    <submittedName>
        <fullName evidence="6">(spotted green pufferfish) hypothetical protein</fullName>
    </submittedName>
</protein>
<dbReference type="InterPro" id="IPR051274">
    <property type="entry name" value="3-5_Exoribonuclease"/>
</dbReference>
<dbReference type="InterPro" id="IPR013520">
    <property type="entry name" value="Ribonucl_H"/>
</dbReference>
<dbReference type="EMBL" id="CAAE01014547">
    <property type="protein sequence ID" value="CAF98126.1"/>
    <property type="molecule type" value="Genomic_DNA"/>
</dbReference>
<evidence type="ECO:0000256" key="1">
    <source>
        <dbReference type="ARBA" id="ARBA00022722"/>
    </source>
</evidence>
<evidence type="ECO:0000256" key="2">
    <source>
        <dbReference type="ARBA" id="ARBA00022801"/>
    </source>
</evidence>
<sequence>MALLLHPVEFPAVLLNTSTGEVESEFHAYVQPQEHPILSAFCTELTGITQTQVEAAIPLHICLSRFGRWLQELQVKTGLVFPNHPRTSAPSAASQKLCTFLTWSDWDLGVCLQYECRRKQIHKPDVLNSWIDLRSTYRVGGCLPSCLPAFLPSCLPAFLPSFLSFFVLALLYFTVCLFQLFYDRKPRGLNGALQDLGIQFAGREHSGLDDARNTAGLAARMMRDGCVMKVTRSLTR</sequence>
<evidence type="ECO:0000256" key="4">
    <source>
        <dbReference type="SAM" id="Phobius"/>
    </source>
</evidence>
<evidence type="ECO:0000313" key="6">
    <source>
        <dbReference type="EMBL" id="CAF98126.1"/>
    </source>
</evidence>
<dbReference type="Pfam" id="PF00929">
    <property type="entry name" value="RNase_T"/>
    <property type="match status" value="1"/>
</dbReference>
<dbReference type="InterPro" id="IPR036397">
    <property type="entry name" value="RNaseH_sf"/>
</dbReference>
<keyword evidence="1" id="KW-0540">Nuclease</keyword>
<dbReference type="GO" id="GO:0003676">
    <property type="term" value="F:nucleic acid binding"/>
    <property type="evidence" value="ECO:0007669"/>
    <property type="project" value="InterPro"/>
</dbReference>
<dbReference type="SUPFAM" id="SSF53098">
    <property type="entry name" value="Ribonuclease H-like"/>
    <property type="match status" value="1"/>
</dbReference>
<proteinExistence type="predicted"/>
<dbReference type="PANTHER" id="PTHR23044">
    <property type="entry name" value="3'-5' EXONUCLEASE ERI1-RELATED"/>
    <property type="match status" value="1"/>
</dbReference>
<reference evidence="6" key="2">
    <citation type="submission" date="2004-02" db="EMBL/GenBank/DDBJ databases">
        <authorList>
            <consortium name="Genoscope"/>
            <consortium name="Whitehead Institute Centre for Genome Research"/>
        </authorList>
    </citation>
    <scope>NUCLEOTIDE SEQUENCE</scope>
</reference>
<dbReference type="InterPro" id="IPR012337">
    <property type="entry name" value="RNaseH-like_sf"/>
</dbReference>
<reference evidence="6" key="1">
    <citation type="journal article" date="2004" name="Nature">
        <title>Genome duplication in the teleost fish Tetraodon nigroviridis reveals the early vertebrate proto-karyotype.</title>
        <authorList>
            <person name="Jaillon O."/>
            <person name="Aury J.-M."/>
            <person name="Brunet F."/>
            <person name="Petit J.-L."/>
            <person name="Stange-Thomann N."/>
            <person name="Mauceli E."/>
            <person name="Bouneau L."/>
            <person name="Fischer C."/>
            <person name="Ozouf-Costaz C."/>
            <person name="Bernot A."/>
            <person name="Nicaud S."/>
            <person name="Jaffe D."/>
            <person name="Fisher S."/>
            <person name="Lutfalla G."/>
            <person name="Dossat C."/>
            <person name="Segurens B."/>
            <person name="Dasilva C."/>
            <person name="Salanoubat M."/>
            <person name="Levy M."/>
            <person name="Boudet N."/>
            <person name="Castellano S."/>
            <person name="Anthouard V."/>
            <person name="Jubin C."/>
            <person name="Castelli V."/>
            <person name="Katinka M."/>
            <person name="Vacherie B."/>
            <person name="Biemont C."/>
            <person name="Skalli Z."/>
            <person name="Cattolico L."/>
            <person name="Poulain J."/>
            <person name="De Berardinis V."/>
            <person name="Cruaud C."/>
            <person name="Duprat S."/>
            <person name="Brottier P."/>
            <person name="Coutanceau J.-P."/>
            <person name="Gouzy J."/>
            <person name="Parra G."/>
            <person name="Lardier G."/>
            <person name="Chapple C."/>
            <person name="McKernan K.J."/>
            <person name="McEwan P."/>
            <person name="Bosak S."/>
            <person name="Kellis M."/>
            <person name="Volff J.-N."/>
            <person name="Guigo R."/>
            <person name="Zody M.C."/>
            <person name="Mesirov J."/>
            <person name="Lindblad-Toh K."/>
            <person name="Birren B."/>
            <person name="Nusbaum C."/>
            <person name="Kahn D."/>
            <person name="Robinson-Rechavi M."/>
            <person name="Laudet V."/>
            <person name="Schachter V."/>
            <person name="Quetier F."/>
            <person name="Saurin W."/>
            <person name="Scarpelli C."/>
            <person name="Wincker P."/>
            <person name="Lander E.S."/>
            <person name="Weissenbach J."/>
            <person name="Roest Crollius H."/>
        </authorList>
    </citation>
    <scope>NUCLEOTIDE SEQUENCE [LARGE SCALE GENOMIC DNA]</scope>
</reference>
<gene>
    <name evidence="6" type="ORF">GSTENG00015714001</name>
</gene>